<evidence type="ECO:0000313" key="5">
    <source>
        <dbReference type="Proteomes" id="UP000067708"/>
    </source>
</evidence>
<proteinExistence type="predicted"/>
<dbReference type="SUPFAM" id="SSF56281">
    <property type="entry name" value="Metallo-hydrolase/oxidoreductase"/>
    <property type="match status" value="1"/>
</dbReference>
<protein>
    <submittedName>
        <fullName evidence="4">Putative exonuclease of the beta-lactamase fold involved in RNA processing</fullName>
    </submittedName>
</protein>
<dbReference type="PANTHER" id="PTHR11203:SF37">
    <property type="entry name" value="INTEGRATOR COMPLEX SUBUNIT 11"/>
    <property type="match status" value="1"/>
</dbReference>
<dbReference type="GO" id="GO:0004521">
    <property type="term" value="F:RNA endonuclease activity"/>
    <property type="evidence" value="ECO:0007669"/>
    <property type="project" value="TreeGrafter"/>
</dbReference>
<sequence>MGIPKIEFLGAAGTVTGSRFLLSCDDTKVLVDAGMFQGLKELRLKNWNPFPIDPQQIDAVILTHAHLDHCGYIPKLVKDGFEGKIYLTEFTGKLAEVVLLDSARIQTEDAKYAAKKGFSKHNPPKALYEEPHAAKAVQQFSVQPFRTRIQVAEQTFVTFFPSGHILGASFVEVEFFGKRLLFTGDMGRQEHPLLVTPDKIPSGHFDAVITESTYGDREHAPTTTVFETAINETIDRGGSVLIPAFAVDRTEVILVQLRQLMETGKIRRVPIYADSPMALKALSFYRKAIDEDSEEIRDEIVRDWADKDPFDPGTLVELLTVEESKSINEPPQPCIIISASGMATGGRVVHHLRNMLPNPKHTVVLVGYQAIGTRGRRLIEGETEVKMHGEMVPVRAQIEQIKSFSVHADSEELIAWLKTASEQPGQVLVVHGEAGAAETFSDRIKSELGWKSHAPIDGEAVTL</sequence>
<dbReference type="Pfam" id="PF10996">
    <property type="entry name" value="Beta-Casp"/>
    <property type="match status" value="1"/>
</dbReference>
<dbReference type="Pfam" id="PF00753">
    <property type="entry name" value="Lactamase_B"/>
    <property type="match status" value="1"/>
</dbReference>
<dbReference type="OrthoDB" id="2971563at2"/>
<keyword evidence="1" id="KW-0378">Hydrolase</keyword>
<keyword evidence="5" id="KW-1185">Reference proteome</keyword>
<dbReference type="InterPro" id="IPR050698">
    <property type="entry name" value="MBL"/>
</dbReference>
<dbReference type="Gene3D" id="3.60.15.10">
    <property type="entry name" value="Ribonuclease Z/Hydroxyacylglutathione hydrolase-like"/>
    <property type="match status" value="1"/>
</dbReference>
<dbReference type="HOGENOM" id="CLU_009673_5_2_11"/>
<name>A0A060JF59_9MICO</name>
<dbReference type="PATRIC" id="fig|529884.3.peg.324"/>
<organism evidence="4 5">
    <name type="scientific">Rhodoluna lacicola</name>
    <dbReference type="NCBI Taxonomy" id="529884"/>
    <lineage>
        <taxon>Bacteria</taxon>
        <taxon>Bacillati</taxon>
        <taxon>Actinomycetota</taxon>
        <taxon>Actinomycetes</taxon>
        <taxon>Micrococcales</taxon>
        <taxon>Microbacteriaceae</taxon>
        <taxon>Luna cluster</taxon>
        <taxon>Luna-1 subcluster</taxon>
        <taxon>Rhodoluna</taxon>
    </lineage>
</organism>
<evidence type="ECO:0000256" key="1">
    <source>
        <dbReference type="ARBA" id="ARBA00022801"/>
    </source>
</evidence>
<dbReference type="AlphaFoldDB" id="A0A060JF59"/>
<dbReference type="PANTHER" id="PTHR11203">
    <property type="entry name" value="CLEAVAGE AND POLYADENYLATION SPECIFICITY FACTOR FAMILY MEMBER"/>
    <property type="match status" value="1"/>
</dbReference>
<dbReference type="CDD" id="cd16295">
    <property type="entry name" value="TTHA0252-CPSF-like_MBL-fold"/>
    <property type="match status" value="1"/>
</dbReference>
<dbReference type="InterPro" id="IPR022712">
    <property type="entry name" value="Beta_Casp"/>
</dbReference>
<dbReference type="Gene3D" id="3.40.50.10890">
    <property type="match status" value="1"/>
</dbReference>
<gene>
    <name evidence="4" type="ORF">Rhola_00003400</name>
</gene>
<dbReference type="RefSeq" id="WP_038501945.1">
    <property type="nucleotide sequence ID" value="NZ_CP007490.1"/>
</dbReference>
<dbReference type="SMART" id="SM01027">
    <property type="entry name" value="Beta-Casp"/>
    <property type="match status" value="1"/>
</dbReference>
<keyword evidence="4" id="KW-0269">Exonuclease</keyword>
<feature type="domain" description="Beta-Casp" evidence="3">
    <location>
        <begin position="250"/>
        <end position="378"/>
    </location>
</feature>
<evidence type="ECO:0000259" key="3">
    <source>
        <dbReference type="SMART" id="SM01027"/>
    </source>
</evidence>
<keyword evidence="4" id="KW-0540">Nuclease</keyword>
<evidence type="ECO:0000313" key="4">
    <source>
        <dbReference type="EMBL" id="AIC47162.1"/>
    </source>
</evidence>
<evidence type="ECO:0000259" key="2">
    <source>
        <dbReference type="SMART" id="SM00849"/>
    </source>
</evidence>
<dbReference type="InterPro" id="IPR036866">
    <property type="entry name" value="RibonucZ/Hydroxyglut_hydro"/>
</dbReference>
<dbReference type="InterPro" id="IPR001279">
    <property type="entry name" value="Metallo-B-lactamas"/>
</dbReference>
<dbReference type="eggNOG" id="COG1236">
    <property type="taxonomic scope" value="Bacteria"/>
</dbReference>
<dbReference type="InterPro" id="IPR011108">
    <property type="entry name" value="RMMBL"/>
</dbReference>
<dbReference type="Proteomes" id="UP000067708">
    <property type="component" value="Chromosome"/>
</dbReference>
<accession>A0A060JF59</accession>
<reference evidence="4 5" key="1">
    <citation type="journal article" date="2014" name="Int. J. Syst. Evol. Microbiol.">
        <title>Rhodoluna lacicola gen. nov., sp. nov., a planktonic freshwater bacterium with stream-lined genome.</title>
        <authorList>
            <person name="Hahn M."/>
            <person name="Schmidt J."/>
            <person name="Taipale S.J."/>
            <person name="Doolittle W.F."/>
            <person name="Koll U."/>
        </authorList>
    </citation>
    <scope>NUCLEOTIDE SEQUENCE [LARGE SCALE GENOMIC DNA]</scope>
    <source>
        <strain evidence="4 5">MWH-Ta8</strain>
    </source>
</reference>
<dbReference type="SMART" id="SM00849">
    <property type="entry name" value="Lactamase_B"/>
    <property type="match status" value="1"/>
</dbReference>
<dbReference type="KEGG" id="rla:Rhola_00003400"/>
<dbReference type="EMBL" id="CP007490">
    <property type="protein sequence ID" value="AIC47162.1"/>
    <property type="molecule type" value="Genomic_DNA"/>
</dbReference>
<dbReference type="Pfam" id="PF07521">
    <property type="entry name" value="RMMBL"/>
    <property type="match status" value="1"/>
</dbReference>
<feature type="domain" description="Metallo-beta-lactamase" evidence="2">
    <location>
        <begin position="16"/>
        <end position="245"/>
    </location>
</feature>
<dbReference type="GO" id="GO:0004527">
    <property type="term" value="F:exonuclease activity"/>
    <property type="evidence" value="ECO:0007669"/>
    <property type="project" value="UniProtKB-KW"/>
</dbReference>
<dbReference type="STRING" id="529884.Rhola_00003400"/>